<gene>
    <name evidence="2" type="ORF">BA1DRAFT_00838</name>
</gene>
<accession>A0A022PM08</accession>
<name>A0A022PM08_9GAMM</name>
<feature type="transmembrane region" description="Helical" evidence="1">
    <location>
        <begin position="20"/>
        <end position="39"/>
    </location>
</feature>
<keyword evidence="1" id="KW-0812">Transmembrane</keyword>
<keyword evidence="1" id="KW-1133">Transmembrane helix</keyword>
<sequence>MTQDNMQLMGYKITVPSLRFWFIVSLVFLAVCTMNAISIETLTSLFHHFFGVR</sequence>
<dbReference type="RefSeq" id="WP_160169983.1">
    <property type="nucleotide sequence ID" value="NZ_CAWLTM010000106.1"/>
</dbReference>
<keyword evidence="3" id="KW-1185">Reference proteome</keyword>
<organism evidence="2 3">
    <name type="scientific">Photorhabdus aegyptia</name>
    <dbReference type="NCBI Taxonomy" id="2805098"/>
    <lineage>
        <taxon>Bacteria</taxon>
        <taxon>Pseudomonadati</taxon>
        <taxon>Pseudomonadota</taxon>
        <taxon>Gammaproteobacteria</taxon>
        <taxon>Enterobacterales</taxon>
        <taxon>Morganellaceae</taxon>
        <taxon>Photorhabdus</taxon>
    </lineage>
</organism>
<protein>
    <submittedName>
        <fullName evidence="2">Uncharacterized protein</fullName>
    </submittedName>
</protein>
<evidence type="ECO:0000313" key="3">
    <source>
        <dbReference type="Proteomes" id="UP000023464"/>
    </source>
</evidence>
<comment type="caution">
    <text evidence="2">The sequence shown here is derived from an EMBL/GenBank/DDBJ whole genome shotgun (WGS) entry which is preliminary data.</text>
</comment>
<evidence type="ECO:0000256" key="1">
    <source>
        <dbReference type="SAM" id="Phobius"/>
    </source>
</evidence>
<keyword evidence="1" id="KW-0472">Membrane</keyword>
<dbReference type="EMBL" id="JFGV01000009">
    <property type="protein sequence ID" value="EYU16554.1"/>
    <property type="molecule type" value="Genomic_DNA"/>
</dbReference>
<proteinExistence type="predicted"/>
<evidence type="ECO:0000313" key="2">
    <source>
        <dbReference type="EMBL" id="EYU16554.1"/>
    </source>
</evidence>
<dbReference type="AlphaFoldDB" id="A0A022PM08"/>
<reference evidence="2 3" key="1">
    <citation type="submission" date="2014-03" db="EMBL/GenBank/DDBJ databases">
        <title>Draft Genome of Photorhabdus luminescens BA1, an Egyptian Isolate.</title>
        <authorList>
            <person name="Ghazal S."/>
            <person name="Hurst S.G.IV."/>
            <person name="Morris K."/>
            <person name="Thomas K."/>
            <person name="Tisa L.S."/>
        </authorList>
    </citation>
    <scope>NUCLEOTIDE SEQUENCE [LARGE SCALE GENOMIC DNA]</scope>
    <source>
        <strain evidence="2 3">BA1</strain>
    </source>
</reference>
<dbReference type="PATRIC" id="fig|1393736.3.peg.852"/>
<dbReference type="Proteomes" id="UP000023464">
    <property type="component" value="Unassembled WGS sequence"/>
</dbReference>